<dbReference type="CDD" id="cd00093">
    <property type="entry name" value="HTH_XRE"/>
    <property type="match status" value="1"/>
</dbReference>
<gene>
    <name evidence="2" type="ORF">MR241_04875</name>
</gene>
<comment type="caution">
    <text evidence="2">The sequence shown here is derived from an EMBL/GenBank/DDBJ whole genome shotgun (WGS) entry which is preliminary data.</text>
</comment>
<evidence type="ECO:0000313" key="3">
    <source>
        <dbReference type="Proteomes" id="UP001139365"/>
    </source>
</evidence>
<name>A0AAE3K1J4_9BACT</name>
<dbReference type="Proteomes" id="UP001139365">
    <property type="component" value="Unassembled WGS sequence"/>
</dbReference>
<dbReference type="PROSITE" id="PS50943">
    <property type="entry name" value="HTH_CROC1"/>
    <property type="match status" value="1"/>
</dbReference>
<dbReference type="Pfam" id="PF01381">
    <property type="entry name" value="HTH_3"/>
    <property type="match status" value="1"/>
</dbReference>
<organism evidence="2 3">
    <name type="scientific">Candidatus Colimorpha enterica</name>
    <dbReference type="NCBI Taxonomy" id="3083063"/>
    <lineage>
        <taxon>Bacteria</taxon>
        <taxon>Pseudomonadati</taxon>
        <taxon>Bacteroidota</taxon>
        <taxon>Bacteroidia</taxon>
        <taxon>Bacteroidales</taxon>
        <taxon>Candidatus Colimorpha</taxon>
    </lineage>
</organism>
<dbReference type="EMBL" id="JALEMU010000073">
    <property type="protein sequence ID" value="MCI5755609.1"/>
    <property type="molecule type" value="Genomic_DNA"/>
</dbReference>
<dbReference type="AlphaFoldDB" id="A0AAE3K1J4"/>
<protein>
    <submittedName>
        <fullName evidence="2">Helix-turn-helix domain-containing protein</fullName>
    </submittedName>
</protein>
<evidence type="ECO:0000259" key="1">
    <source>
        <dbReference type="PROSITE" id="PS50943"/>
    </source>
</evidence>
<feature type="domain" description="HTH cro/C1-type" evidence="1">
    <location>
        <begin position="16"/>
        <end position="70"/>
    </location>
</feature>
<dbReference type="Gene3D" id="1.10.260.40">
    <property type="entry name" value="lambda repressor-like DNA-binding domains"/>
    <property type="match status" value="1"/>
</dbReference>
<accession>A0AAE3K1J4</accession>
<dbReference type="GO" id="GO:0003677">
    <property type="term" value="F:DNA binding"/>
    <property type="evidence" value="ECO:0007669"/>
    <property type="project" value="InterPro"/>
</dbReference>
<dbReference type="SMART" id="SM00530">
    <property type="entry name" value="HTH_XRE"/>
    <property type="match status" value="1"/>
</dbReference>
<sequence>MKVTTVTSRQRLAENLRNYRKKEKISREELAFRCGISARQLADIETCKCSTTVDTVDRLSEGTGIAAAELMK</sequence>
<dbReference type="InterPro" id="IPR001387">
    <property type="entry name" value="Cro/C1-type_HTH"/>
</dbReference>
<dbReference type="InterPro" id="IPR010982">
    <property type="entry name" value="Lambda_DNA-bd_dom_sf"/>
</dbReference>
<reference evidence="2 3" key="1">
    <citation type="submission" date="2022-03" db="EMBL/GenBank/DDBJ databases">
        <title>Metagenome-assembled genomes from swine fecal metagenomes.</title>
        <authorList>
            <person name="Holman D.B."/>
            <person name="Kommadath A."/>
        </authorList>
    </citation>
    <scope>NUCLEOTIDE SEQUENCE [LARGE SCALE GENOMIC DNA]</scope>
    <source>
        <strain evidence="2">SUG147</strain>
    </source>
</reference>
<proteinExistence type="predicted"/>
<dbReference type="SUPFAM" id="SSF47413">
    <property type="entry name" value="lambda repressor-like DNA-binding domains"/>
    <property type="match status" value="1"/>
</dbReference>
<evidence type="ECO:0000313" key="2">
    <source>
        <dbReference type="EMBL" id="MCI5755609.1"/>
    </source>
</evidence>